<dbReference type="AlphaFoldDB" id="A0A164UP76"/>
<comment type="caution">
    <text evidence="2">The sequence shown here is derived from an EMBL/GenBank/DDBJ whole genome shotgun (WGS) entry which is preliminary data.</text>
</comment>
<evidence type="ECO:0000313" key="3">
    <source>
        <dbReference type="Proteomes" id="UP000076858"/>
    </source>
</evidence>
<accession>A0A164UP76</accession>
<dbReference type="EMBL" id="LRGB01001579">
    <property type="protein sequence ID" value="KZS11545.1"/>
    <property type="molecule type" value="Genomic_DNA"/>
</dbReference>
<feature type="compositionally biased region" description="Basic residues" evidence="1">
    <location>
        <begin position="21"/>
        <end position="31"/>
    </location>
</feature>
<keyword evidence="3" id="KW-1185">Reference proteome</keyword>
<feature type="region of interest" description="Disordered" evidence="1">
    <location>
        <begin position="1"/>
        <end position="33"/>
    </location>
</feature>
<proteinExistence type="predicted"/>
<gene>
    <name evidence="2" type="ORF">APZ42_023700</name>
</gene>
<protein>
    <submittedName>
        <fullName evidence="2">Uncharacterized protein</fullName>
    </submittedName>
</protein>
<name>A0A164UP76_9CRUS</name>
<organism evidence="2 3">
    <name type="scientific">Daphnia magna</name>
    <dbReference type="NCBI Taxonomy" id="35525"/>
    <lineage>
        <taxon>Eukaryota</taxon>
        <taxon>Metazoa</taxon>
        <taxon>Ecdysozoa</taxon>
        <taxon>Arthropoda</taxon>
        <taxon>Crustacea</taxon>
        <taxon>Branchiopoda</taxon>
        <taxon>Diplostraca</taxon>
        <taxon>Cladocera</taxon>
        <taxon>Anomopoda</taxon>
        <taxon>Daphniidae</taxon>
        <taxon>Daphnia</taxon>
    </lineage>
</organism>
<evidence type="ECO:0000256" key="1">
    <source>
        <dbReference type="SAM" id="MobiDB-lite"/>
    </source>
</evidence>
<reference evidence="2 3" key="1">
    <citation type="submission" date="2016-03" db="EMBL/GenBank/DDBJ databases">
        <title>EvidentialGene: Evidence-directed Construction of Genes on Genomes.</title>
        <authorList>
            <person name="Gilbert D.G."/>
            <person name="Choi J.-H."/>
            <person name="Mockaitis K."/>
            <person name="Colbourne J."/>
            <person name="Pfrender M."/>
        </authorList>
    </citation>
    <scope>NUCLEOTIDE SEQUENCE [LARGE SCALE GENOMIC DNA]</scope>
    <source>
        <strain evidence="2 3">Xinb3</strain>
        <tissue evidence="2">Complete organism</tissue>
    </source>
</reference>
<evidence type="ECO:0000313" key="2">
    <source>
        <dbReference type="EMBL" id="KZS11545.1"/>
    </source>
</evidence>
<sequence length="52" mass="6122">MGRVLGVQPACPYASDTRPPHTQRHRQRRRTRETAIRIREDKKSCWLHLQAG</sequence>
<dbReference type="Proteomes" id="UP000076858">
    <property type="component" value="Unassembled WGS sequence"/>
</dbReference>